<accession>A0A5D3C5U5</accession>
<evidence type="ECO:0000259" key="2">
    <source>
        <dbReference type="Pfam" id="PF07727"/>
    </source>
</evidence>
<sequence length="396" mass="44989">MKVCFKVRLEEDRTNVMGVLTTSTINSTAFSARSSNHDSDKNNRKPIPVCEQETMAHQGLVLETPRSTLMRLRLVCLLGIPFTSAGESVSEESNNTSEFIEPTPSIVSDIDPHPIILLTNQVPWKTYYRRNLRKEVGSPFSRSLAPVQDSEPPRDQEQKPVTMKLNKVIQGNLMSLIPLLTFPMLSEKMKALEKNRIWEICALPKGHKTVGCKWVFYLKYKANDTLDRHKARVLLSVAVNKDWSLCQLDVKNAFLNGDLMEEVYMSPCKDLRPNFIHYLRQVQGYSQGHSNHALFTKVSNIGKIVVLIVYVDDIVLTGDDQTEISQLKQRMGDEFKIKDLGNLKYFLRMEVAKSKECIFMSQKKCTLDLLTETGMLGCHPVDTPIEFNCKLGNSND</sequence>
<proteinExistence type="predicted"/>
<dbReference type="InterPro" id="IPR013103">
    <property type="entry name" value="RVT_2"/>
</dbReference>
<dbReference type="SUPFAM" id="SSF56672">
    <property type="entry name" value="DNA/RNA polymerases"/>
    <property type="match status" value="1"/>
</dbReference>
<dbReference type="GO" id="GO:0016301">
    <property type="term" value="F:kinase activity"/>
    <property type="evidence" value="ECO:0007669"/>
    <property type="project" value="UniProtKB-KW"/>
</dbReference>
<evidence type="ECO:0000313" key="4">
    <source>
        <dbReference type="Proteomes" id="UP000321947"/>
    </source>
</evidence>
<feature type="domain" description="Reverse transcriptase Ty1/copia-type" evidence="2">
    <location>
        <begin position="284"/>
        <end position="386"/>
    </location>
</feature>
<organism evidence="3 4">
    <name type="scientific">Cucumis melo var. makuwa</name>
    <name type="common">Oriental melon</name>
    <dbReference type="NCBI Taxonomy" id="1194695"/>
    <lineage>
        <taxon>Eukaryota</taxon>
        <taxon>Viridiplantae</taxon>
        <taxon>Streptophyta</taxon>
        <taxon>Embryophyta</taxon>
        <taxon>Tracheophyta</taxon>
        <taxon>Spermatophyta</taxon>
        <taxon>Magnoliopsida</taxon>
        <taxon>eudicotyledons</taxon>
        <taxon>Gunneridae</taxon>
        <taxon>Pentapetalae</taxon>
        <taxon>rosids</taxon>
        <taxon>fabids</taxon>
        <taxon>Cucurbitales</taxon>
        <taxon>Cucurbitaceae</taxon>
        <taxon>Benincaseae</taxon>
        <taxon>Cucumis</taxon>
    </lineage>
</organism>
<dbReference type="EMBL" id="SSTD01013776">
    <property type="protein sequence ID" value="TYK05749.1"/>
    <property type="molecule type" value="Genomic_DNA"/>
</dbReference>
<keyword evidence="3" id="KW-0808">Transferase</keyword>
<comment type="caution">
    <text evidence="3">The sequence shown here is derived from an EMBL/GenBank/DDBJ whole genome shotgun (WGS) entry which is preliminary data.</text>
</comment>
<dbReference type="Pfam" id="PF07727">
    <property type="entry name" value="RVT_2"/>
    <property type="match status" value="1"/>
</dbReference>
<evidence type="ECO:0000256" key="1">
    <source>
        <dbReference type="SAM" id="MobiDB-lite"/>
    </source>
</evidence>
<keyword evidence="3" id="KW-0675">Receptor</keyword>
<evidence type="ECO:0000313" key="3">
    <source>
        <dbReference type="EMBL" id="TYK05749.1"/>
    </source>
</evidence>
<keyword evidence="3" id="KW-0418">Kinase</keyword>
<reference evidence="3 4" key="1">
    <citation type="submission" date="2019-08" db="EMBL/GenBank/DDBJ databases">
        <title>Draft genome sequences of two oriental melons (Cucumis melo L. var makuwa).</title>
        <authorList>
            <person name="Kwon S.-Y."/>
        </authorList>
    </citation>
    <scope>NUCLEOTIDE SEQUENCE [LARGE SCALE GENOMIC DNA]</scope>
    <source>
        <strain evidence="4">cv. Chang Bougi</strain>
        <tissue evidence="3">Leaf</tissue>
    </source>
</reference>
<protein>
    <submittedName>
        <fullName evidence="3">Cysteine-rich RLK (Receptor-like protein kinase) 8</fullName>
    </submittedName>
</protein>
<dbReference type="InterPro" id="IPR043502">
    <property type="entry name" value="DNA/RNA_pol_sf"/>
</dbReference>
<gene>
    <name evidence="3" type="ORF">E5676_scaffold98G002370</name>
</gene>
<feature type="region of interest" description="Disordered" evidence="1">
    <location>
        <begin position="140"/>
        <end position="159"/>
    </location>
</feature>
<dbReference type="AlphaFoldDB" id="A0A5D3C5U5"/>
<dbReference type="Proteomes" id="UP000321947">
    <property type="component" value="Unassembled WGS sequence"/>
</dbReference>
<name>A0A5D3C5U5_CUCMM</name>